<dbReference type="Proteomes" id="UP000886289">
    <property type="component" value="Unassembled WGS sequence"/>
</dbReference>
<dbReference type="EMBL" id="DRBS01000386">
    <property type="protein sequence ID" value="HDD45260.1"/>
    <property type="molecule type" value="Genomic_DNA"/>
</dbReference>
<dbReference type="Pfam" id="PF00534">
    <property type="entry name" value="Glycos_transf_1"/>
    <property type="match status" value="1"/>
</dbReference>
<dbReference type="Gene3D" id="3.40.50.2000">
    <property type="entry name" value="Glycogen Phosphorylase B"/>
    <property type="match status" value="2"/>
</dbReference>
<evidence type="ECO:0000313" key="2">
    <source>
        <dbReference type="EMBL" id="HDD45260.1"/>
    </source>
</evidence>
<feature type="domain" description="Glycosyl transferase family 1" evidence="1">
    <location>
        <begin position="183"/>
        <end position="341"/>
    </location>
</feature>
<organism evidence="2">
    <name type="scientific">Desulfofervidus auxilii</name>
    <dbReference type="NCBI Taxonomy" id="1621989"/>
    <lineage>
        <taxon>Bacteria</taxon>
        <taxon>Pseudomonadati</taxon>
        <taxon>Thermodesulfobacteriota</taxon>
        <taxon>Candidatus Desulfofervidia</taxon>
        <taxon>Candidatus Desulfofervidales</taxon>
        <taxon>Candidatus Desulfofervidaceae</taxon>
        <taxon>Candidatus Desulfofervidus</taxon>
    </lineage>
</organism>
<comment type="caution">
    <text evidence="2">The sequence shown here is derived from an EMBL/GenBank/DDBJ whole genome shotgun (WGS) entry which is preliminary data.</text>
</comment>
<accession>A0A7C0U3Z6</accession>
<dbReference type="PANTHER" id="PTHR12526">
    <property type="entry name" value="GLYCOSYLTRANSFERASE"/>
    <property type="match status" value="1"/>
</dbReference>
<dbReference type="PANTHER" id="PTHR12526:SF584">
    <property type="entry name" value="GLYCOSYLTRANSFERASE"/>
    <property type="match status" value="1"/>
</dbReference>
<sequence length="362" mass="42341">MKVAIVVDRITNYGGIQRIVLLMARKFNADIYTGLYNPDTTFPEFKEYQITELIPRDSSQYRWPYRIRGRLLHYKFSRLNLKDYDIYILHGGKSLEIARRHHPNLWYCHSPTRWLYDLYEDELSRFNFPVRELFRGACYFLRKRDKSNVKHVDKIVANSNNVKERVKRIYGRDADVVYPPVNIKKFRYKKTGNFYLSTARLSPEKRVDMIVRAFQQMPDKKLIVASSGSEYEKIKRMSQGYENIKVLGWVSEEELIELYGNCIATVFASHYEDFGMVAVESMASGKPAIAPNDMGFTESVIDKKTGLLINPTVENIIKAVEWMTPERAKKMRKACEERAKEFSEDKFIEGIKKAMDEVIGKT</sequence>
<reference evidence="2" key="1">
    <citation type="journal article" date="2020" name="mSystems">
        <title>Genome- and Community-Level Interaction Insights into Carbon Utilization and Element Cycling Functions of Hydrothermarchaeota in Hydrothermal Sediment.</title>
        <authorList>
            <person name="Zhou Z."/>
            <person name="Liu Y."/>
            <person name="Xu W."/>
            <person name="Pan J."/>
            <person name="Luo Z.H."/>
            <person name="Li M."/>
        </authorList>
    </citation>
    <scope>NUCLEOTIDE SEQUENCE [LARGE SCALE GENOMIC DNA]</scope>
    <source>
        <strain evidence="2">HyVt-233</strain>
    </source>
</reference>
<dbReference type="GO" id="GO:0016757">
    <property type="term" value="F:glycosyltransferase activity"/>
    <property type="evidence" value="ECO:0007669"/>
    <property type="project" value="InterPro"/>
</dbReference>
<proteinExistence type="predicted"/>
<protein>
    <submittedName>
        <fullName evidence="2">Glycosyltransferase family 4 protein</fullName>
    </submittedName>
</protein>
<dbReference type="SUPFAM" id="SSF53756">
    <property type="entry name" value="UDP-Glycosyltransferase/glycogen phosphorylase"/>
    <property type="match status" value="1"/>
</dbReference>
<evidence type="ECO:0000259" key="1">
    <source>
        <dbReference type="Pfam" id="PF00534"/>
    </source>
</evidence>
<dbReference type="InterPro" id="IPR001296">
    <property type="entry name" value="Glyco_trans_1"/>
</dbReference>
<gene>
    <name evidence="2" type="ORF">ENG63_10455</name>
</gene>
<name>A0A7C0U3Z6_DESA2</name>
<dbReference type="AlphaFoldDB" id="A0A7C0U3Z6"/>